<feature type="compositionally biased region" description="Low complexity" evidence="2">
    <location>
        <begin position="266"/>
        <end position="291"/>
    </location>
</feature>
<keyword evidence="1" id="KW-0175">Coiled coil</keyword>
<evidence type="ECO:0000256" key="2">
    <source>
        <dbReference type="SAM" id="MobiDB-lite"/>
    </source>
</evidence>
<accession>A0A8S1NWL1</accession>
<keyword evidence="4" id="KW-1185">Reference proteome</keyword>
<sequence>MSNFTQIQQESFVEERKQVTLPQKEYQKHINFGIKKENRIHIKVQFQAQIINCKHNRLPDNLYSQVDVTRIINNNVILAVNNNKQLEKVRSCIKASWRDKVLYLQFFIAEFEKKKEVQIVKEVDNTRIIELEAENERLRILIEKIRSEVITQRIQEVNNEAEGWKRKFQEINHDYSETQEKLMNAEIELEALKKQKIVTTNKFRFKCQIVSIWYQTQCMSSLKSLIKIKNNLEMQTPEPQTIQYKFRSRSRDTSKLKLMARSTTDSSSSSSNSSSSSSSSSSGSSSGSSSSSGCHFHYQIGDKIDKYLITQYLCSGTFGIVLEVIDELANTYAVKVIRLIFRS</sequence>
<protein>
    <submittedName>
        <fullName evidence="3">Uncharacterized protein</fullName>
    </submittedName>
</protein>
<evidence type="ECO:0000256" key="1">
    <source>
        <dbReference type="SAM" id="Coils"/>
    </source>
</evidence>
<feature type="coiled-coil region" evidence="1">
    <location>
        <begin position="128"/>
        <end position="202"/>
    </location>
</feature>
<dbReference type="EMBL" id="CAJJDN010000067">
    <property type="protein sequence ID" value="CAD8097088.1"/>
    <property type="molecule type" value="Genomic_DNA"/>
</dbReference>
<organism evidence="3 4">
    <name type="scientific">Paramecium sonneborni</name>
    <dbReference type="NCBI Taxonomy" id="65129"/>
    <lineage>
        <taxon>Eukaryota</taxon>
        <taxon>Sar</taxon>
        <taxon>Alveolata</taxon>
        <taxon>Ciliophora</taxon>
        <taxon>Intramacronucleata</taxon>
        <taxon>Oligohymenophorea</taxon>
        <taxon>Peniculida</taxon>
        <taxon>Parameciidae</taxon>
        <taxon>Paramecium</taxon>
    </lineage>
</organism>
<evidence type="ECO:0000313" key="4">
    <source>
        <dbReference type="Proteomes" id="UP000692954"/>
    </source>
</evidence>
<dbReference type="AlphaFoldDB" id="A0A8S1NWL1"/>
<dbReference type="Proteomes" id="UP000692954">
    <property type="component" value="Unassembled WGS sequence"/>
</dbReference>
<name>A0A8S1NWL1_9CILI</name>
<comment type="caution">
    <text evidence="3">The sequence shown here is derived from an EMBL/GenBank/DDBJ whole genome shotgun (WGS) entry which is preliminary data.</text>
</comment>
<gene>
    <name evidence="3" type="ORF">PSON_ATCC_30995.1.T0670231</name>
</gene>
<reference evidence="3" key="1">
    <citation type="submission" date="2021-01" db="EMBL/GenBank/DDBJ databases">
        <authorList>
            <consortium name="Genoscope - CEA"/>
            <person name="William W."/>
        </authorList>
    </citation>
    <scope>NUCLEOTIDE SEQUENCE</scope>
</reference>
<proteinExistence type="predicted"/>
<feature type="region of interest" description="Disordered" evidence="2">
    <location>
        <begin position="258"/>
        <end position="291"/>
    </location>
</feature>
<dbReference type="OrthoDB" id="319288at2759"/>
<evidence type="ECO:0000313" key="3">
    <source>
        <dbReference type="EMBL" id="CAD8097088.1"/>
    </source>
</evidence>